<keyword evidence="4" id="KW-1185">Reference proteome</keyword>
<proteinExistence type="predicted"/>
<keyword evidence="1" id="KW-1133">Transmembrane helix</keyword>
<gene>
    <name evidence="3" type="ORF">CP960_00845</name>
</gene>
<evidence type="ECO:0000313" key="3">
    <source>
        <dbReference type="EMBL" id="PKI82039.1"/>
    </source>
</evidence>
<feature type="chain" id="PRO_5014826074" description="Carboxypeptidase regulatory-like domain-containing protein" evidence="2">
    <location>
        <begin position="19"/>
        <end position="161"/>
    </location>
</feature>
<evidence type="ECO:0000256" key="2">
    <source>
        <dbReference type="SAM" id="SignalP"/>
    </source>
</evidence>
<dbReference type="EMBL" id="NXIF01000005">
    <property type="protein sequence ID" value="PKI82039.1"/>
    <property type="molecule type" value="Genomic_DNA"/>
</dbReference>
<name>A0A2N1J664_9BACT</name>
<reference evidence="3 4" key="1">
    <citation type="submission" date="2017-09" db="EMBL/GenBank/DDBJ databases">
        <title>Genomics of the genus Arcobacter.</title>
        <authorList>
            <person name="Perez-Cataluna A."/>
            <person name="Figueras M.J."/>
            <person name="Salas-Masso N."/>
        </authorList>
    </citation>
    <scope>NUCLEOTIDE SEQUENCE [LARGE SCALE GENOMIC DNA]</scope>
    <source>
        <strain evidence="3 4">DSM 18005</strain>
    </source>
</reference>
<evidence type="ECO:0000256" key="1">
    <source>
        <dbReference type="SAM" id="Phobius"/>
    </source>
</evidence>
<accession>A0A2N1J664</accession>
<dbReference type="Proteomes" id="UP000233248">
    <property type="component" value="Unassembled WGS sequence"/>
</dbReference>
<evidence type="ECO:0008006" key="5">
    <source>
        <dbReference type="Google" id="ProtNLM"/>
    </source>
</evidence>
<keyword evidence="2" id="KW-0732">Signal</keyword>
<dbReference type="AlphaFoldDB" id="A0A2N1J664"/>
<protein>
    <recommendedName>
        <fullName evidence="5">Carboxypeptidase regulatory-like domain-containing protein</fullName>
    </recommendedName>
</protein>
<organism evidence="3 4">
    <name type="scientific">Malaciobacter halophilus</name>
    <dbReference type="NCBI Taxonomy" id="197482"/>
    <lineage>
        <taxon>Bacteria</taxon>
        <taxon>Pseudomonadati</taxon>
        <taxon>Campylobacterota</taxon>
        <taxon>Epsilonproteobacteria</taxon>
        <taxon>Campylobacterales</taxon>
        <taxon>Arcobacteraceae</taxon>
        <taxon>Malaciobacter</taxon>
    </lineage>
</organism>
<sequence length="161" mass="17804">MKLRYIFLTLFLVTNLSAHTLLMNVLDNEDNTITVIGEFSNGQKAAGAMIRLESLATGEILFKKRLPDESEITLDIPKEEYQVVLDGGPGHQIVKAGIAPLEGFSVKASKEVSKKLSQPRQRSKELGMPLIILLSLGFLFIALALYFSAKNTKLLMAQLKK</sequence>
<comment type="caution">
    <text evidence="3">The sequence shown here is derived from an EMBL/GenBank/DDBJ whole genome shotgun (WGS) entry which is preliminary data.</text>
</comment>
<keyword evidence="1" id="KW-0472">Membrane</keyword>
<dbReference type="KEGG" id="ahs:AHALO_0408"/>
<dbReference type="RefSeq" id="WP_101183293.1">
    <property type="nucleotide sequence ID" value="NZ_CP031218.1"/>
</dbReference>
<evidence type="ECO:0000313" key="4">
    <source>
        <dbReference type="Proteomes" id="UP000233248"/>
    </source>
</evidence>
<feature type="signal peptide" evidence="2">
    <location>
        <begin position="1"/>
        <end position="18"/>
    </location>
</feature>
<keyword evidence="1" id="KW-0812">Transmembrane</keyword>
<feature type="transmembrane region" description="Helical" evidence="1">
    <location>
        <begin position="126"/>
        <end position="147"/>
    </location>
</feature>
<dbReference type="OrthoDB" id="5347922at2"/>